<dbReference type="PANTHER" id="PTHR43246">
    <property type="entry name" value="PEPTIDYL-PROLYL CIS-TRANS ISOMERASE CYP38, CHLOROPLASTIC"/>
    <property type="match status" value="1"/>
</dbReference>
<dbReference type="Proteomes" id="UP001461163">
    <property type="component" value="Unassembled WGS sequence"/>
</dbReference>
<evidence type="ECO:0000313" key="6">
    <source>
        <dbReference type="Proteomes" id="UP001461163"/>
    </source>
</evidence>
<dbReference type="InterPro" id="IPR029000">
    <property type="entry name" value="Cyclophilin-like_dom_sf"/>
</dbReference>
<accession>A0ABU9SQJ6</accession>
<dbReference type="PROSITE" id="PS50072">
    <property type="entry name" value="CSA_PPIASE_2"/>
    <property type="match status" value="1"/>
</dbReference>
<sequence length="309" mass="34396">MRRYTFTAITLSIFTLFVSLFVASSQMKSPAAGLANTENSTHVVPQWRTPELTNLVYMQLDSGLVIVQLAPFMAPINVGQFKSLIKDGFYDGLDFYRVIDGFVAQGGDVTQSRLHEHAKQLPAELTRAYNGSGDSSNDPFVLVQSGEFMAPQTGFLNGFAAGRDPSTLQEWLLHCPGVVAFGRNNELNTASSEFYIAIGQAPRHLDRNMSVLGKVIYGMHHVQRIKRASVNVSSGVIEDPTKRTKIVWARLANDVPVQQRVNVQVQNEHSDAVATRLARGRTLENEFFHFRGNGNLDVCYYNLKTRIVE</sequence>
<dbReference type="CDD" id="cd00317">
    <property type="entry name" value="cyclophilin"/>
    <property type="match status" value="1"/>
</dbReference>
<evidence type="ECO:0000259" key="4">
    <source>
        <dbReference type="PROSITE" id="PS50072"/>
    </source>
</evidence>
<dbReference type="Gene3D" id="2.40.100.10">
    <property type="entry name" value="Cyclophilin-like"/>
    <property type="match status" value="1"/>
</dbReference>
<evidence type="ECO:0000256" key="3">
    <source>
        <dbReference type="ARBA" id="ARBA00023235"/>
    </source>
</evidence>
<reference evidence="5 6" key="1">
    <citation type="submission" date="2024-03" db="EMBL/GenBank/DDBJ databases">
        <title>Community enrichment and isolation of bacterial strains for fucoidan degradation.</title>
        <authorList>
            <person name="Sichert A."/>
        </authorList>
    </citation>
    <scope>NUCLEOTIDE SEQUENCE [LARGE SCALE GENOMIC DNA]</scope>
    <source>
        <strain evidence="5 6">AS12</strain>
    </source>
</reference>
<evidence type="ECO:0000256" key="1">
    <source>
        <dbReference type="ARBA" id="ARBA00013194"/>
    </source>
</evidence>
<protein>
    <recommendedName>
        <fullName evidence="1">peptidylprolyl isomerase</fullName>
        <ecNumber evidence="1">5.2.1.8</ecNumber>
    </recommendedName>
</protein>
<dbReference type="InterPro" id="IPR044665">
    <property type="entry name" value="E_coli_cyclophilin_A-like"/>
</dbReference>
<keyword evidence="3 5" id="KW-0413">Isomerase</keyword>
<dbReference type="EMBL" id="JBBMQS010000001">
    <property type="protein sequence ID" value="MEM5496137.1"/>
    <property type="molecule type" value="Genomic_DNA"/>
</dbReference>
<evidence type="ECO:0000256" key="2">
    <source>
        <dbReference type="ARBA" id="ARBA00023110"/>
    </source>
</evidence>
<evidence type="ECO:0000313" key="5">
    <source>
        <dbReference type="EMBL" id="MEM5496137.1"/>
    </source>
</evidence>
<dbReference type="Pfam" id="PF00160">
    <property type="entry name" value="Pro_isomerase"/>
    <property type="match status" value="1"/>
</dbReference>
<dbReference type="EC" id="5.2.1.8" evidence="1"/>
<dbReference type="RefSeq" id="WP_342880683.1">
    <property type="nucleotide sequence ID" value="NZ_JBBMQS010000001.1"/>
</dbReference>
<keyword evidence="6" id="KW-1185">Reference proteome</keyword>
<gene>
    <name evidence="5" type="ORF">WNY77_01880</name>
</gene>
<comment type="caution">
    <text evidence="5">The sequence shown here is derived from an EMBL/GenBank/DDBJ whole genome shotgun (WGS) entry which is preliminary data.</text>
</comment>
<dbReference type="SUPFAM" id="SSF50891">
    <property type="entry name" value="Cyclophilin-like"/>
    <property type="match status" value="1"/>
</dbReference>
<dbReference type="InterPro" id="IPR002130">
    <property type="entry name" value="Cyclophilin-type_PPIase_dom"/>
</dbReference>
<keyword evidence="2" id="KW-0697">Rotamase</keyword>
<dbReference type="GO" id="GO:0003755">
    <property type="term" value="F:peptidyl-prolyl cis-trans isomerase activity"/>
    <property type="evidence" value="ECO:0007669"/>
    <property type="project" value="UniProtKB-EC"/>
</dbReference>
<proteinExistence type="predicted"/>
<feature type="domain" description="PPIase cyclophilin-type" evidence="4">
    <location>
        <begin position="52"/>
        <end position="251"/>
    </location>
</feature>
<organism evidence="5 6">
    <name type="scientific">Paraglaciecola mesophila</name>
    <dbReference type="NCBI Taxonomy" id="197222"/>
    <lineage>
        <taxon>Bacteria</taxon>
        <taxon>Pseudomonadati</taxon>
        <taxon>Pseudomonadota</taxon>
        <taxon>Gammaproteobacteria</taxon>
        <taxon>Alteromonadales</taxon>
        <taxon>Alteromonadaceae</taxon>
        <taxon>Paraglaciecola</taxon>
    </lineage>
</organism>
<name>A0ABU9SQJ6_9ALTE</name>